<dbReference type="PROSITE" id="PS00198">
    <property type="entry name" value="4FE4S_FER_1"/>
    <property type="match status" value="2"/>
</dbReference>
<dbReference type="SUPFAM" id="SSF46548">
    <property type="entry name" value="alpha-helical ferredoxin"/>
    <property type="match status" value="1"/>
</dbReference>
<proteinExistence type="inferred from homology"/>
<reference evidence="10 11" key="1">
    <citation type="submission" date="2017-01" db="EMBL/GenBank/DDBJ databases">
        <title>Complete Genome Sequence of Dolosigranulum pigrum isolated from a Patient with interstitial lung disease.</title>
        <authorList>
            <person name="Mukhopadhyay R."/>
            <person name="Joaquin J."/>
            <person name="Hogue R."/>
            <person name="Fitzgerald S."/>
            <person name="Jospin G."/>
            <person name="Eisen J.A."/>
            <person name="Chaturvedi V."/>
        </authorList>
    </citation>
    <scope>NUCLEOTIDE SEQUENCE [LARGE SCALE GENOMIC DNA]</scope>
    <source>
        <strain evidence="10 11">15S00348</strain>
    </source>
</reference>
<protein>
    <recommendedName>
        <fullName evidence="8">Ion-translocating oxidoreductase complex subunit C</fullName>
        <ecNumber evidence="8">7.-.-.-</ecNumber>
    </recommendedName>
    <alternativeName>
        <fullName evidence="8">Rnf electron transport complex subunit C</fullName>
    </alternativeName>
</protein>
<evidence type="ECO:0000256" key="7">
    <source>
        <dbReference type="ARBA" id="ARBA00023014"/>
    </source>
</evidence>
<dbReference type="Pfam" id="PF01512">
    <property type="entry name" value="Complex1_51K"/>
    <property type="match status" value="1"/>
</dbReference>
<comment type="subcellular location">
    <subcellularLocation>
        <location evidence="8">Cell membrane</location>
        <topology evidence="8">Peripheral membrane protein</topology>
    </subcellularLocation>
</comment>
<dbReference type="Pfam" id="PF13237">
    <property type="entry name" value="Fer4_10"/>
    <property type="match status" value="1"/>
</dbReference>
<dbReference type="Gene3D" id="3.30.70.20">
    <property type="match status" value="1"/>
</dbReference>
<comment type="caution">
    <text evidence="10">The sequence shown here is derived from an EMBL/GenBank/DDBJ whole genome shotgun (WGS) entry which is preliminary data.</text>
</comment>
<evidence type="ECO:0000313" key="10">
    <source>
        <dbReference type="EMBL" id="OOL81337.1"/>
    </source>
</evidence>
<dbReference type="GO" id="GO:0051539">
    <property type="term" value="F:4 iron, 4 sulfur cluster binding"/>
    <property type="evidence" value="ECO:0007669"/>
    <property type="project" value="UniProtKB-KW"/>
</dbReference>
<organism evidence="10 11">
    <name type="scientific">Dolosigranulum pigrum</name>
    <dbReference type="NCBI Taxonomy" id="29394"/>
    <lineage>
        <taxon>Bacteria</taxon>
        <taxon>Bacillati</taxon>
        <taxon>Bacillota</taxon>
        <taxon>Bacilli</taxon>
        <taxon>Lactobacillales</taxon>
        <taxon>Carnobacteriaceae</taxon>
        <taxon>Dolosigranulum</taxon>
    </lineage>
</organism>
<dbReference type="NCBIfam" id="TIGR01945">
    <property type="entry name" value="rnfC"/>
    <property type="match status" value="1"/>
</dbReference>
<feature type="binding site" evidence="8">
    <location>
        <position position="414"/>
    </location>
    <ligand>
        <name>[4Fe-4S] cluster</name>
        <dbReference type="ChEBI" id="CHEBI:49883"/>
        <label>2</label>
    </ligand>
</feature>
<name>A0A1S8KNL7_9LACT</name>
<feature type="binding site" evidence="8">
    <location>
        <position position="418"/>
    </location>
    <ligand>
        <name>[4Fe-4S] cluster</name>
        <dbReference type="ChEBI" id="CHEBI:49883"/>
        <label>1</label>
    </ligand>
</feature>
<sequence>MSHRAITLKQVHKATFPETHRERTENKAIETAEVPGILVFPMAMHIGAPAKPTVKVGDYVKVGTMVGEAQGVISAHVHASVSGEVISIEDRDLNGRKIECVIIKNDDQYTEEPDYPEAGETVEGALIPELIRRAGIAGMGGAQFPTDVKMSPEDGVKIDTLIINGAECEPYSTSDLRTLIEYADEVIEGVRIIDEVFDVEKIYFGLEDDMMEAAEVLREKTKDVEKIEIKVLTAQYPQGSEKQLIENCTGRQVPSGGLPSDVGCVVSNVGTYRAIYHAVRLGKPLVERVTTITGTPIAEPKNLLVRIGTQIDDLIDQCGGFQEPPRKVINGGPMMGQAIKDGSIPISKGTTHVTFMTAEEVNSDERMDCIRCAECLNVCPVSLQPILISNAFERGDIEAAKELGAMDCIECGNCSFICPSNIPLLENIRKSKQAIKEMEAQA</sequence>
<dbReference type="InterPro" id="IPR019554">
    <property type="entry name" value="Soluble_ligand-bd"/>
</dbReference>
<comment type="cofactor">
    <cofactor evidence="8">
        <name>[4Fe-4S] cluster</name>
        <dbReference type="ChEBI" id="CHEBI:49883"/>
    </cofactor>
    <text evidence="8">Binds 2 [4Fe-4S] clusters per subunit.</text>
</comment>
<keyword evidence="4 8" id="KW-0677">Repeat</keyword>
<accession>A0A1S8KNL7</accession>
<dbReference type="Pfam" id="PF10531">
    <property type="entry name" value="SLBB"/>
    <property type="match status" value="1"/>
</dbReference>
<keyword evidence="8" id="KW-1278">Translocase</keyword>
<dbReference type="GO" id="GO:0009055">
    <property type="term" value="F:electron transfer activity"/>
    <property type="evidence" value="ECO:0007669"/>
    <property type="project" value="InterPro"/>
</dbReference>
<keyword evidence="1 8" id="KW-0813">Transport</keyword>
<feature type="domain" description="4Fe-4S ferredoxin-type" evidence="9">
    <location>
        <begin position="357"/>
        <end position="391"/>
    </location>
</feature>
<dbReference type="PANTHER" id="PTHR43034:SF2">
    <property type="entry name" value="ION-TRANSLOCATING OXIDOREDUCTASE COMPLEX SUBUNIT C"/>
    <property type="match status" value="1"/>
</dbReference>
<feature type="binding site" evidence="8">
    <location>
        <position position="379"/>
    </location>
    <ligand>
        <name>[4Fe-4S] cluster</name>
        <dbReference type="ChEBI" id="CHEBI:49883"/>
        <label>2</label>
    </ligand>
</feature>
<comment type="function">
    <text evidence="8">Part of a membrane-bound complex that couples electron transfer with translocation of ions across the membrane.</text>
</comment>
<dbReference type="AlphaFoldDB" id="A0A1S8KNL7"/>
<comment type="subunit">
    <text evidence="8">The complex is composed of six subunits: RnfA, RnfB, RnfC, RnfD, RnfE and RnfG.</text>
</comment>
<dbReference type="EMBL" id="MUYF01000003">
    <property type="protein sequence ID" value="OOL81337.1"/>
    <property type="molecule type" value="Genomic_DNA"/>
</dbReference>
<dbReference type="SUPFAM" id="SSF142019">
    <property type="entry name" value="Nqo1 FMN-binding domain-like"/>
    <property type="match status" value="1"/>
</dbReference>
<keyword evidence="7 8" id="KW-0411">Iron-sulfur</keyword>
<dbReference type="EC" id="7.-.-.-" evidence="8"/>
<dbReference type="NCBIfam" id="NF003454">
    <property type="entry name" value="PRK05035.1"/>
    <property type="match status" value="1"/>
</dbReference>
<dbReference type="PROSITE" id="PS51379">
    <property type="entry name" value="4FE4S_FER_2"/>
    <property type="match status" value="2"/>
</dbReference>
<dbReference type="GO" id="GO:0022900">
    <property type="term" value="P:electron transport chain"/>
    <property type="evidence" value="ECO:0007669"/>
    <property type="project" value="UniProtKB-UniRule"/>
</dbReference>
<dbReference type="GO" id="GO:0046872">
    <property type="term" value="F:metal ion binding"/>
    <property type="evidence" value="ECO:0007669"/>
    <property type="project" value="UniProtKB-KW"/>
</dbReference>
<keyword evidence="8" id="KW-0472">Membrane</keyword>
<comment type="similarity">
    <text evidence="8">Belongs to the 4Fe4S bacterial-type ferredoxin family. RnfC subfamily.</text>
</comment>
<feature type="binding site" evidence="8">
    <location>
        <position position="411"/>
    </location>
    <ligand>
        <name>[4Fe-4S] cluster</name>
        <dbReference type="ChEBI" id="CHEBI:49883"/>
        <label>2</label>
    </ligand>
</feature>
<keyword evidence="8" id="KW-1003">Cell membrane</keyword>
<keyword evidence="2 8" id="KW-0004">4Fe-4S</keyword>
<dbReference type="PANTHER" id="PTHR43034">
    <property type="entry name" value="ION-TRANSLOCATING OXIDOREDUCTASE COMPLEX SUBUNIT C"/>
    <property type="match status" value="1"/>
</dbReference>
<dbReference type="InterPro" id="IPR037225">
    <property type="entry name" value="Nuo51_FMN-bd_sf"/>
</dbReference>
<evidence type="ECO:0000256" key="6">
    <source>
        <dbReference type="ARBA" id="ARBA00023004"/>
    </source>
</evidence>
<keyword evidence="6 8" id="KW-0408">Iron</keyword>
<feature type="binding site" evidence="8">
    <location>
        <position position="375"/>
    </location>
    <ligand>
        <name>[4Fe-4S] cluster</name>
        <dbReference type="ChEBI" id="CHEBI:49883"/>
        <label>1</label>
    </ligand>
</feature>
<dbReference type="InterPro" id="IPR026902">
    <property type="entry name" value="RnfC_N"/>
</dbReference>
<dbReference type="InterPro" id="IPR017900">
    <property type="entry name" value="4Fe4S_Fe_S_CS"/>
</dbReference>
<evidence type="ECO:0000256" key="5">
    <source>
        <dbReference type="ARBA" id="ARBA00022982"/>
    </source>
</evidence>
<feature type="binding site" evidence="8">
    <location>
        <position position="408"/>
    </location>
    <ligand>
        <name>[4Fe-4S] cluster</name>
        <dbReference type="ChEBI" id="CHEBI:49883"/>
        <label>2</label>
    </ligand>
</feature>
<gene>
    <name evidence="8" type="primary">rnfC</name>
    <name evidence="10" type="ORF">BWX42_06010</name>
</gene>
<feature type="binding site" evidence="8">
    <location>
        <position position="369"/>
    </location>
    <ligand>
        <name>[4Fe-4S] cluster</name>
        <dbReference type="ChEBI" id="CHEBI:49883"/>
        <label>1</label>
    </ligand>
</feature>
<evidence type="ECO:0000256" key="1">
    <source>
        <dbReference type="ARBA" id="ARBA00022448"/>
    </source>
</evidence>
<feature type="domain" description="4Fe-4S ferredoxin-type" evidence="9">
    <location>
        <begin position="399"/>
        <end position="428"/>
    </location>
</feature>
<dbReference type="Pfam" id="PF13375">
    <property type="entry name" value="RnfC_N"/>
    <property type="match status" value="1"/>
</dbReference>
<evidence type="ECO:0000313" key="11">
    <source>
        <dbReference type="Proteomes" id="UP000190409"/>
    </source>
</evidence>
<keyword evidence="5 8" id="KW-0249">Electron transport</keyword>
<feature type="binding site" evidence="8">
    <location>
        <position position="372"/>
    </location>
    <ligand>
        <name>[4Fe-4S] cluster</name>
        <dbReference type="ChEBI" id="CHEBI:49883"/>
        <label>1</label>
    </ligand>
</feature>
<dbReference type="HAMAP" id="MF_00461">
    <property type="entry name" value="RsxC_RnfC"/>
    <property type="match status" value="1"/>
</dbReference>
<dbReference type="InterPro" id="IPR011538">
    <property type="entry name" value="Nuo51_FMN-bd"/>
</dbReference>
<dbReference type="Proteomes" id="UP000190409">
    <property type="component" value="Unassembled WGS sequence"/>
</dbReference>
<evidence type="ECO:0000259" key="9">
    <source>
        <dbReference type="PROSITE" id="PS51379"/>
    </source>
</evidence>
<keyword evidence="3 8" id="KW-0479">Metal-binding</keyword>
<evidence type="ECO:0000256" key="4">
    <source>
        <dbReference type="ARBA" id="ARBA00022737"/>
    </source>
</evidence>
<dbReference type="Gene3D" id="3.40.50.11540">
    <property type="entry name" value="NADH-ubiquinone oxidoreductase 51kDa subunit"/>
    <property type="match status" value="1"/>
</dbReference>
<evidence type="ECO:0000256" key="3">
    <source>
        <dbReference type="ARBA" id="ARBA00022723"/>
    </source>
</evidence>
<dbReference type="GO" id="GO:0005886">
    <property type="term" value="C:plasma membrane"/>
    <property type="evidence" value="ECO:0007669"/>
    <property type="project" value="UniProtKB-SubCell"/>
</dbReference>
<dbReference type="SUPFAM" id="SSF142984">
    <property type="entry name" value="Nqo1 middle domain-like"/>
    <property type="match status" value="1"/>
</dbReference>
<evidence type="ECO:0000256" key="8">
    <source>
        <dbReference type="HAMAP-Rule" id="MF_00461"/>
    </source>
</evidence>
<evidence type="ECO:0000256" key="2">
    <source>
        <dbReference type="ARBA" id="ARBA00022485"/>
    </source>
</evidence>
<dbReference type="InterPro" id="IPR017896">
    <property type="entry name" value="4Fe4S_Fe-S-bd"/>
</dbReference>
<dbReference type="InterPro" id="IPR010208">
    <property type="entry name" value="Ion_transpt_RnfC/RsxC"/>
</dbReference>